<dbReference type="OrthoDB" id="676304at2759"/>
<organism evidence="1 2">
    <name type="scientific">Phaedon cochleariae</name>
    <name type="common">Mustard beetle</name>
    <dbReference type="NCBI Taxonomy" id="80249"/>
    <lineage>
        <taxon>Eukaryota</taxon>
        <taxon>Metazoa</taxon>
        <taxon>Ecdysozoa</taxon>
        <taxon>Arthropoda</taxon>
        <taxon>Hexapoda</taxon>
        <taxon>Insecta</taxon>
        <taxon>Pterygota</taxon>
        <taxon>Neoptera</taxon>
        <taxon>Endopterygota</taxon>
        <taxon>Coleoptera</taxon>
        <taxon>Polyphaga</taxon>
        <taxon>Cucujiformia</taxon>
        <taxon>Chrysomeloidea</taxon>
        <taxon>Chrysomelidae</taxon>
        <taxon>Chrysomelinae</taxon>
        <taxon>Chrysomelini</taxon>
        <taxon>Phaedon</taxon>
    </lineage>
</organism>
<protein>
    <recommendedName>
        <fullName evidence="3">MADF domain-containing protein</fullName>
    </recommendedName>
</protein>
<evidence type="ECO:0008006" key="3">
    <source>
        <dbReference type="Google" id="ProtNLM"/>
    </source>
</evidence>
<dbReference type="Proteomes" id="UP001153737">
    <property type="component" value="Chromosome 5"/>
</dbReference>
<reference evidence="1" key="2">
    <citation type="submission" date="2022-10" db="EMBL/GenBank/DDBJ databases">
        <authorList>
            <consortium name="ENA_rothamsted_submissions"/>
            <consortium name="culmorum"/>
            <person name="King R."/>
        </authorList>
    </citation>
    <scope>NUCLEOTIDE SEQUENCE</scope>
</reference>
<dbReference type="EMBL" id="OU896711">
    <property type="protein sequence ID" value="CAG9822244.1"/>
    <property type="molecule type" value="Genomic_DNA"/>
</dbReference>
<proteinExistence type="predicted"/>
<evidence type="ECO:0000313" key="1">
    <source>
        <dbReference type="EMBL" id="CAG9822244.1"/>
    </source>
</evidence>
<reference evidence="1" key="1">
    <citation type="submission" date="2022-01" db="EMBL/GenBank/DDBJ databases">
        <authorList>
            <person name="King R."/>
        </authorList>
    </citation>
    <scope>NUCLEOTIDE SEQUENCE</scope>
</reference>
<evidence type="ECO:0000313" key="2">
    <source>
        <dbReference type="Proteomes" id="UP001153737"/>
    </source>
</evidence>
<keyword evidence="2" id="KW-1185">Reference proteome</keyword>
<accession>A0A9N9SGH0</accession>
<dbReference type="AlphaFoldDB" id="A0A9N9SGH0"/>
<name>A0A9N9SGH0_PHACE</name>
<gene>
    <name evidence="1" type="ORF">PHAECO_LOCUS9733</name>
</gene>
<sequence>MQDHENNFTAEQCCNKMKRFICKYKEIKDYNGRSGNTPKQWQYYQEMADYIGDRPGITPIASCSSLSASQTVTRKTSKPCEEKHKAEKESEVANQLRKEFVSVVLQELKC</sequence>